<proteinExistence type="inferred from homology"/>
<gene>
    <name evidence="7" type="primary">gntD</name>
    <name evidence="7" type="ORF">AB5J49_26720</name>
</gene>
<dbReference type="InterPro" id="IPR003819">
    <property type="entry name" value="TauD/TfdA-like"/>
</dbReference>
<dbReference type="InterPro" id="IPR014503">
    <property type="entry name" value="Clavaminate_syn-like"/>
</dbReference>
<keyword evidence="4 5" id="KW-0408">Iron</keyword>
<evidence type="ECO:0000256" key="2">
    <source>
        <dbReference type="ARBA" id="ARBA00022723"/>
    </source>
</evidence>
<dbReference type="AlphaFoldDB" id="A0AB39Q5G6"/>
<reference evidence="7" key="1">
    <citation type="submission" date="2024-07" db="EMBL/GenBank/DDBJ databases">
        <authorList>
            <person name="Yu S.T."/>
        </authorList>
    </citation>
    <scope>NUCLEOTIDE SEQUENCE</scope>
    <source>
        <strain evidence="7">R28</strain>
    </source>
</reference>
<sequence length="361" mass="39770">MSLAFELPTAAELPARPADGVPFLELTDPESAQLKEIADGILDVAEDVPLEGQLERLSLLAHEVPLSVRARLNTFRLTGRPYGGMVISNLPVDEAVAGPTPSAYTDKPASREAARAGALLLLLGSLLGDPVSYLTQQRGRMVLDLFPIKGHEHQQLGSSSTVNLEWHNEDAFHPLRADWIMLLGLRNHNAVPTTFAAIQDIQLSDKAREVLFEERFVILPDESHTEQFNAETTGLEESDWVERAFAQIAGMNETPRRTSVLSGPPEAPHLCIDPAFMPRDLDPEAAAALQEIIDGIDANLRDVALAPGEMLIVDNKRAVHGRKPFTARYDGTDRWIRRINVLADLRRADGRRYGEHGRALV</sequence>
<evidence type="ECO:0000313" key="7">
    <source>
        <dbReference type="EMBL" id="XDQ36638.1"/>
    </source>
</evidence>
<feature type="binding site" evidence="5">
    <location>
        <position position="167"/>
    </location>
    <ligand>
        <name>Fe cation</name>
        <dbReference type="ChEBI" id="CHEBI:24875"/>
    </ligand>
</feature>
<name>A0AB39Q5G6_9ACTN</name>
<evidence type="ECO:0000259" key="6">
    <source>
        <dbReference type="Pfam" id="PF02668"/>
    </source>
</evidence>
<dbReference type="NCBIfam" id="NF041363">
    <property type="entry name" value="GntD_guanitoxin"/>
    <property type="match status" value="1"/>
</dbReference>
<dbReference type="PIRSF" id="PIRSF019543">
    <property type="entry name" value="Clavaminate_syn"/>
    <property type="match status" value="1"/>
</dbReference>
<keyword evidence="3" id="KW-0560">Oxidoreductase</keyword>
<dbReference type="GO" id="GO:0005506">
    <property type="term" value="F:iron ion binding"/>
    <property type="evidence" value="ECO:0007669"/>
    <property type="project" value="InterPro"/>
</dbReference>
<dbReference type="GO" id="GO:0016491">
    <property type="term" value="F:oxidoreductase activity"/>
    <property type="evidence" value="ECO:0007669"/>
    <property type="project" value="UniProtKB-KW"/>
</dbReference>
<dbReference type="SUPFAM" id="SSF51197">
    <property type="entry name" value="Clavaminate synthase-like"/>
    <property type="match status" value="1"/>
</dbReference>
<dbReference type="InterPro" id="IPR042098">
    <property type="entry name" value="TauD-like_sf"/>
</dbReference>
<protein>
    <submittedName>
        <fullName evidence="7">Guanitoxin biosynthesis L-enduracididine beta-hydroxylase GntD</fullName>
    </submittedName>
</protein>
<dbReference type="EMBL" id="CP163439">
    <property type="protein sequence ID" value="XDQ36638.1"/>
    <property type="molecule type" value="Genomic_DNA"/>
</dbReference>
<evidence type="ECO:0000256" key="5">
    <source>
        <dbReference type="PIRSR" id="PIRSR019543-2"/>
    </source>
</evidence>
<accession>A0AB39Q5G6</accession>
<evidence type="ECO:0000256" key="4">
    <source>
        <dbReference type="ARBA" id="ARBA00023004"/>
    </source>
</evidence>
<dbReference type="RefSeq" id="WP_369171274.1">
    <property type="nucleotide sequence ID" value="NZ_CP163439.1"/>
</dbReference>
<organism evidence="7">
    <name type="scientific">Streptomyces sp. R28</name>
    <dbReference type="NCBI Taxonomy" id="3238628"/>
    <lineage>
        <taxon>Bacteria</taxon>
        <taxon>Bacillati</taxon>
        <taxon>Actinomycetota</taxon>
        <taxon>Actinomycetes</taxon>
        <taxon>Kitasatosporales</taxon>
        <taxon>Streptomycetaceae</taxon>
        <taxon>Streptomyces</taxon>
    </lineage>
</organism>
<dbReference type="Gene3D" id="3.60.130.10">
    <property type="entry name" value="Clavaminate synthase-like"/>
    <property type="match status" value="1"/>
</dbReference>
<keyword evidence="2 5" id="KW-0479">Metal-binding</keyword>
<dbReference type="InterPro" id="IPR053447">
    <property type="entry name" value="Alpha-KG_dependent_hydroxylase"/>
</dbReference>
<evidence type="ECO:0000256" key="1">
    <source>
        <dbReference type="ARBA" id="ARBA00008425"/>
    </source>
</evidence>
<dbReference type="Pfam" id="PF02668">
    <property type="entry name" value="TauD"/>
    <property type="match status" value="1"/>
</dbReference>
<feature type="domain" description="TauD/TfdA-like" evidence="6">
    <location>
        <begin position="122"/>
        <end position="339"/>
    </location>
</feature>
<feature type="binding site" evidence="5">
    <location>
        <position position="169"/>
    </location>
    <ligand>
        <name>Fe cation</name>
        <dbReference type="ChEBI" id="CHEBI:24875"/>
    </ligand>
</feature>
<comment type="similarity">
    <text evidence="1">Belongs to the clavaminate synthase family.</text>
</comment>
<evidence type="ECO:0000256" key="3">
    <source>
        <dbReference type="ARBA" id="ARBA00023002"/>
    </source>
</evidence>